<dbReference type="Pfam" id="PF26527">
    <property type="entry name" value="DUF8176"/>
    <property type="match status" value="1"/>
</dbReference>
<evidence type="ECO:0000313" key="5">
    <source>
        <dbReference type="Proteomes" id="UP000655751"/>
    </source>
</evidence>
<proteinExistence type="predicted"/>
<keyword evidence="5" id="KW-1185">Reference proteome</keyword>
<comment type="caution">
    <text evidence="4">The sequence shown here is derived from an EMBL/GenBank/DDBJ whole genome shotgun (WGS) entry which is preliminary data.</text>
</comment>
<gene>
    <name evidence="4" type="ORF">IT779_01505</name>
</gene>
<feature type="domain" description="DUF8176" evidence="3">
    <location>
        <begin position="251"/>
        <end position="370"/>
    </location>
</feature>
<protein>
    <recommendedName>
        <fullName evidence="3">DUF8176 domain-containing protein</fullName>
    </recommendedName>
</protein>
<feature type="region of interest" description="Disordered" evidence="1">
    <location>
        <begin position="174"/>
        <end position="194"/>
    </location>
</feature>
<feature type="region of interest" description="Disordered" evidence="1">
    <location>
        <begin position="1"/>
        <end position="119"/>
    </location>
</feature>
<dbReference type="AlphaFoldDB" id="A0A931I6V5"/>
<dbReference type="InterPro" id="IPR058489">
    <property type="entry name" value="DUF8176"/>
</dbReference>
<dbReference type="Proteomes" id="UP000655751">
    <property type="component" value="Unassembled WGS sequence"/>
</dbReference>
<feature type="compositionally biased region" description="Basic and acidic residues" evidence="1">
    <location>
        <begin position="28"/>
        <end position="79"/>
    </location>
</feature>
<name>A0A931I6V5_9NOCA</name>
<evidence type="ECO:0000259" key="3">
    <source>
        <dbReference type="Pfam" id="PF26527"/>
    </source>
</evidence>
<organism evidence="4 5">
    <name type="scientific">Nocardia bovistercoris</name>
    <dbReference type="NCBI Taxonomy" id="2785916"/>
    <lineage>
        <taxon>Bacteria</taxon>
        <taxon>Bacillati</taxon>
        <taxon>Actinomycetota</taxon>
        <taxon>Actinomycetes</taxon>
        <taxon>Mycobacteriales</taxon>
        <taxon>Nocardiaceae</taxon>
        <taxon>Nocardia</taxon>
    </lineage>
</organism>
<keyword evidence="2" id="KW-0812">Transmembrane</keyword>
<evidence type="ECO:0000313" key="4">
    <source>
        <dbReference type="EMBL" id="MBH0774960.1"/>
    </source>
</evidence>
<feature type="transmembrane region" description="Helical" evidence="2">
    <location>
        <begin position="203"/>
        <end position="226"/>
    </location>
</feature>
<dbReference type="RefSeq" id="WP_196147292.1">
    <property type="nucleotide sequence ID" value="NZ_JADMLG010000001.1"/>
</dbReference>
<sequence length="372" mass="39478">MLKPYNELSRWYGALEPDASTPPPRQAGARETDSRQTDAREGDVPEADAHESRAHESDARESDPRVTDIRTGRRTKDDVSPDAGTGIRSTRSGAPDAPAVSGPASYPDHLGEEDDLEQARARAEVPTDLPARRSEFVGGWSDWVAADHAPGPDDDYEPRPIGSVRFPWPEDDVVASDERPHSGTKPALRTAARAHPTTRRARVLLMLALAALLLVAAVLGALWLLGPGQRGAAAPRPMQFTAGSVQSDAAADCPTERSVGVLRGATDGGTESGPDAVLAFQYAYYVERSGEQARAVVAPDAPISPAAVIQRGIDTIPVGTSHCVRVITITENRYSVEVTEYRPGGVPATYNRQTVTTAVVGGRTLITGIAAG</sequence>
<keyword evidence="2" id="KW-1133">Transmembrane helix</keyword>
<dbReference type="EMBL" id="JADMLG010000001">
    <property type="protein sequence ID" value="MBH0774960.1"/>
    <property type="molecule type" value="Genomic_DNA"/>
</dbReference>
<reference evidence="4" key="1">
    <citation type="submission" date="2020-11" db="EMBL/GenBank/DDBJ databases">
        <title>Nocardia NEAU-351.nov., a novel actinomycete isolated from the cow dung.</title>
        <authorList>
            <person name="Zhang X."/>
        </authorList>
    </citation>
    <scope>NUCLEOTIDE SEQUENCE</scope>
    <source>
        <strain evidence="4">NEAU-351</strain>
    </source>
</reference>
<evidence type="ECO:0000256" key="1">
    <source>
        <dbReference type="SAM" id="MobiDB-lite"/>
    </source>
</evidence>
<keyword evidence="2" id="KW-0472">Membrane</keyword>
<evidence type="ECO:0000256" key="2">
    <source>
        <dbReference type="SAM" id="Phobius"/>
    </source>
</evidence>
<accession>A0A931I6V5</accession>